<evidence type="ECO:0000256" key="7">
    <source>
        <dbReference type="SAM" id="Phobius"/>
    </source>
</evidence>
<keyword evidence="6" id="KW-0479">Metal-binding</keyword>
<keyword evidence="6" id="KW-0813">Transport</keyword>
<dbReference type="PROSITE" id="PS00077">
    <property type="entry name" value="COX1_CUB"/>
    <property type="match status" value="1"/>
</dbReference>
<proteinExistence type="inferred from homology"/>
<evidence type="ECO:0000256" key="3">
    <source>
        <dbReference type="ARBA" id="ARBA00022692"/>
    </source>
</evidence>
<dbReference type="PANTHER" id="PTHR10422">
    <property type="entry name" value="CYTOCHROME C OXIDASE SUBUNIT 1"/>
    <property type="match status" value="1"/>
</dbReference>
<keyword evidence="4 7" id="KW-1133">Transmembrane helix</keyword>
<feature type="transmembrane region" description="Helical" evidence="7">
    <location>
        <begin position="119"/>
        <end position="139"/>
    </location>
</feature>
<feature type="transmembrane region" description="Helical" evidence="7">
    <location>
        <begin position="393"/>
        <end position="411"/>
    </location>
</feature>
<keyword evidence="6" id="KW-0408">Iron</keyword>
<dbReference type="InterPro" id="IPR036927">
    <property type="entry name" value="Cyt_c_oxase-like_su1_sf"/>
</dbReference>
<reference evidence="9 10" key="3">
    <citation type="submission" date="2021-02" db="EMBL/GenBank/DDBJ databases">
        <authorList>
            <person name="Merkel A.Y."/>
        </authorList>
    </citation>
    <scope>NUCLEOTIDE SEQUENCE [LARGE SCALE GENOMIC DNA]</scope>
    <source>
        <strain evidence="9 10">T05b</strain>
    </source>
</reference>
<reference evidence="10" key="2">
    <citation type="submission" date="2021-02" db="EMBL/GenBank/DDBJ databases">
        <title>Sulfurospirillum tamanensis sp. nov.</title>
        <authorList>
            <person name="Merkel A.Y."/>
        </authorList>
    </citation>
    <scope>NUCLEOTIDE SEQUENCE [LARGE SCALE GENOMIC DNA]</scope>
    <source>
        <strain evidence="10">T05b</strain>
    </source>
</reference>
<evidence type="ECO:0000313" key="10">
    <source>
        <dbReference type="Proteomes" id="UP000703590"/>
    </source>
</evidence>
<feature type="transmembrane region" description="Helical" evidence="7">
    <location>
        <begin position="201"/>
        <end position="226"/>
    </location>
</feature>
<feature type="transmembrane region" description="Helical" evidence="7">
    <location>
        <begin position="159"/>
        <end position="180"/>
    </location>
</feature>
<name>A0ABS2WV74_9BACT</name>
<evidence type="ECO:0000256" key="2">
    <source>
        <dbReference type="ARBA" id="ARBA00022660"/>
    </source>
</evidence>
<dbReference type="InterPro" id="IPR000883">
    <property type="entry name" value="Cyt_C_Oxase_1"/>
</dbReference>
<evidence type="ECO:0000259" key="8">
    <source>
        <dbReference type="PROSITE" id="PS50855"/>
    </source>
</evidence>
<keyword evidence="3 6" id="KW-0812">Transmembrane</keyword>
<comment type="caution">
    <text evidence="9">The sequence shown here is derived from an EMBL/GenBank/DDBJ whole genome shotgun (WGS) entry which is preliminary data.</text>
</comment>
<dbReference type="EMBL" id="JAFHKK010000046">
    <property type="protein sequence ID" value="MBN2965554.1"/>
    <property type="molecule type" value="Genomic_DNA"/>
</dbReference>
<feature type="transmembrane region" description="Helical" evidence="7">
    <location>
        <begin position="34"/>
        <end position="54"/>
    </location>
</feature>
<evidence type="ECO:0000256" key="1">
    <source>
        <dbReference type="ARBA" id="ARBA00004141"/>
    </source>
</evidence>
<dbReference type="Pfam" id="PF00115">
    <property type="entry name" value="COX1"/>
    <property type="match status" value="1"/>
</dbReference>
<accession>A0ABS2WV74</accession>
<dbReference type="InterPro" id="IPR023616">
    <property type="entry name" value="Cyt_c_oxase-like_su1_dom"/>
</dbReference>
<feature type="transmembrane region" description="Helical" evidence="7">
    <location>
        <begin position="353"/>
        <end position="381"/>
    </location>
</feature>
<evidence type="ECO:0000256" key="4">
    <source>
        <dbReference type="ARBA" id="ARBA00022989"/>
    </source>
</evidence>
<organism evidence="9 10">
    <name type="scientific">Sulfurospirillum tamanense</name>
    <dbReference type="NCBI Taxonomy" id="2813362"/>
    <lineage>
        <taxon>Bacteria</taxon>
        <taxon>Pseudomonadati</taxon>
        <taxon>Campylobacterota</taxon>
        <taxon>Epsilonproteobacteria</taxon>
        <taxon>Campylobacterales</taxon>
        <taxon>Sulfurospirillaceae</taxon>
        <taxon>Sulfurospirillum</taxon>
    </lineage>
</organism>
<dbReference type="InterPro" id="IPR023615">
    <property type="entry name" value="Cyt_c_Oxase_su1_BS"/>
</dbReference>
<dbReference type="SUPFAM" id="SSF81442">
    <property type="entry name" value="Cytochrome c oxidase subunit I-like"/>
    <property type="match status" value="1"/>
</dbReference>
<keyword evidence="10" id="KW-1185">Reference proteome</keyword>
<comment type="similarity">
    <text evidence="6">Belongs to the heme-copper respiratory oxidase family.</text>
</comment>
<feature type="transmembrane region" description="Helical" evidence="7">
    <location>
        <begin position="427"/>
        <end position="450"/>
    </location>
</feature>
<dbReference type="Gene3D" id="1.20.210.10">
    <property type="entry name" value="Cytochrome c oxidase-like, subunit I domain"/>
    <property type="match status" value="1"/>
</dbReference>
<feature type="transmembrane region" description="Helical" evidence="7">
    <location>
        <begin position="74"/>
        <end position="99"/>
    </location>
</feature>
<feature type="transmembrane region" description="Helical" evidence="7">
    <location>
        <begin position="282"/>
        <end position="302"/>
    </location>
</feature>
<comment type="subcellular location">
    <subcellularLocation>
        <location evidence="1">Membrane</location>
        <topology evidence="1">Multi-pass membrane protein</topology>
    </subcellularLocation>
</comment>
<reference evidence="9 10" key="1">
    <citation type="submission" date="2021-02" db="EMBL/GenBank/DDBJ databases">
        <title>Sulfurospirillum tamanensis sp. nov.</title>
        <authorList>
            <person name="Frolova A."/>
            <person name="Merkel A."/>
            <person name="Slobodkin A."/>
        </authorList>
    </citation>
    <scope>NUCLEOTIDE SEQUENCE [LARGE SCALE GENOMIC DNA]</scope>
    <source>
        <strain evidence="9 10">T05b</strain>
    </source>
</reference>
<dbReference type="Proteomes" id="UP000703590">
    <property type="component" value="Unassembled WGS sequence"/>
</dbReference>
<evidence type="ECO:0000256" key="6">
    <source>
        <dbReference type="RuleBase" id="RU000370"/>
    </source>
</evidence>
<feature type="transmembrane region" description="Helical" evidence="7">
    <location>
        <begin position="314"/>
        <end position="332"/>
    </location>
</feature>
<evidence type="ECO:0000313" key="9">
    <source>
        <dbReference type="EMBL" id="MBN2965554.1"/>
    </source>
</evidence>
<evidence type="ECO:0000256" key="5">
    <source>
        <dbReference type="ARBA" id="ARBA00023136"/>
    </source>
</evidence>
<protein>
    <submittedName>
        <fullName evidence="9">Cbb3-type cytochrome c oxidase subunit I</fullName>
    </submittedName>
</protein>
<gene>
    <name evidence="9" type="ORF">JWV37_12250</name>
</gene>
<feature type="domain" description="Cytochrome oxidase subunit I profile" evidence="8">
    <location>
        <begin position="17"/>
        <end position="526"/>
    </location>
</feature>
<feature type="transmembrane region" description="Helical" evidence="7">
    <location>
        <begin position="470"/>
        <end position="487"/>
    </location>
</feature>
<keyword evidence="5 7" id="KW-0472">Membrane</keyword>
<feature type="transmembrane region" description="Helical" evidence="7">
    <location>
        <begin position="250"/>
        <end position="270"/>
    </location>
</feature>
<keyword evidence="6" id="KW-0349">Heme</keyword>
<keyword evidence="2 6" id="KW-0679">Respiratory chain</keyword>
<dbReference type="PRINTS" id="PR01165">
    <property type="entry name" value="CYCOXIDASEI"/>
</dbReference>
<keyword evidence="6" id="KW-0249">Electron transport</keyword>
<dbReference type="PANTHER" id="PTHR10422:SF18">
    <property type="entry name" value="CYTOCHROME C OXIDASE SUBUNIT 1"/>
    <property type="match status" value="1"/>
</dbReference>
<sequence length="552" mass="62465">MPGSFYEHTHTVFGHHKSKIFQWIFSIDHKRVSILYLFSMLAFFLVAVGLALSMRLELFSPGQDIMSPQRYNQVFTMHGVIMIFLFIVPGIPAALGNFLLPLQIGARDVSFPKLNLLSWWLYMFGAILAVASLFVGDGFADTGWTFYAPYSIKTGTNVIWALTAAFILGLASILTGINFVTTIHRLRAPGMTFFKMPLFVWGLYSTAWIQILATPIVGVSLVMVIFERVFGVGFFDPTKGGDPVLFEHMFWIYSHPAVYLMILPAFGIASEIVPTFCRKPIFGYRSIAISSAMIAGVGYLVWGHHMFTSGISDMVKLIFSLLTFFVAIPTGVKFFDWIATMYKASIDFKAPMVWTVGTFVTFIIGGLTGLILGTIGVNVYFHDTYFVVAHFHYTMLGGVAFLMFAGFHYWLPKFTGRMYSEKHAIRAFYTVFVGFNLLWFPMFLAGAFGMPRRYFDYLPEFEIYHKLSGVGSWIFAIGIVYMLVTLYRGWRYGEPAGPNPWNATTLEWQIPSPPQLENFGEIPYVDFKPYEYKNGEPVHRMDLSVKEGQGHG</sequence>
<dbReference type="PROSITE" id="PS50855">
    <property type="entry name" value="COX1"/>
    <property type="match status" value="1"/>
</dbReference>